<evidence type="ECO:0008006" key="5">
    <source>
        <dbReference type="Google" id="ProtNLM"/>
    </source>
</evidence>
<accession>A0A1F4WBZ2</accession>
<reference evidence="3 4" key="1">
    <citation type="journal article" date="2016" name="Nat. Commun.">
        <title>Thousands of microbial genomes shed light on interconnected biogeochemical processes in an aquifer system.</title>
        <authorList>
            <person name="Anantharaman K."/>
            <person name="Brown C.T."/>
            <person name="Hug L.A."/>
            <person name="Sharon I."/>
            <person name="Castelle C.J."/>
            <person name="Probst A.J."/>
            <person name="Thomas B.C."/>
            <person name="Singh A."/>
            <person name="Wilkins M.J."/>
            <person name="Karaoz U."/>
            <person name="Brodie E.L."/>
            <person name="Williams K.H."/>
            <person name="Hubbard S.S."/>
            <person name="Banfield J.F."/>
        </authorList>
    </citation>
    <scope>NUCLEOTIDE SEQUENCE [LARGE SCALE GENOMIC DNA]</scope>
</reference>
<comment type="caution">
    <text evidence="3">The sequence shown here is derived from an EMBL/GenBank/DDBJ whole genome shotgun (WGS) entry which is preliminary data.</text>
</comment>
<feature type="binding site" evidence="2">
    <location>
        <position position="39"/>
    </location>
    <ligand>
        <name>Fe cation</name>
        <dbReference type="ChEBI" id="CHEBI:24875"/>
        <label>2</label>
    </ligand>
</feature>
<dbReference type="PANTHER" id="PTHR36303:SF1">
    <property type="entry name" value="2',3'-CYCLIC-NUCLEOTIDE 2'-PHOSPHODIESTERASE"/>
    <property type="match status" value="1"/>
</dbReference>
<feature type="binding site" evidence="2">
    <location>
        <position position="189"/>
    </location>
    <ligand>
        <name>Fe cation</name>
        <dbReference type="ChEBI" id="CHEBI:24875"/>
        <label>1</label>
    </ligand>
</feature>
<dbReference type="Proteomes" id="UP000176492">
    <property type="component" value="Unassembled WGS sequence"/>
</dbReference>
<dbReference type="PANTHER" id="PTHR36303">
    <property type="entry name" value="2',3'-CYCLIC-NUCLEOTIDE 2'-PHOSPHODIESTERASE"/>
    <property type="match status" value="1"/>
</dbReference>
<dbReference type="GO" id="GO:0046872">
    <property type="term" value="F:metal ion binding"/>
    <property type="evidence" value="ECO:0007669"/>
    <property type="project" value="UniProtKB-KW"/>
</dbReference>
<feature type="binding site" evidence="2">
    <location>
        <position position="187"/>
    </location>
    <ligand>
        <name>Fe cation</name>
        <dbReference type="ChEBI" id="CHEBI:24875"/>
        <label>2</label>
    </ligand>
</feature>
<organism evidence="3 4">
    <name type="scientific">candidate division WWE3 bacterium RIFCSPLOWO2_02_FULL_53_10</name>
    <dbReference type="NCBI Taxonomy" id="1802629"/>
    <lineage>
        <taxon>Bacteria</taxon>
        <taxon>Katanobacteria</taxon>
    </lineage>
</organism>
<feature type="binding site" evidence="2">
    <location>
        <position position="162"/>
    </location>
    <ligand>
        <name>Fe cation</name>
        <dbReference type="ChEBI" id="CHEBI:24875"/>
        <label>2</label>
    </ligand>
</feature>
<evidence type="ECO:0000313" key="4">
    <source>
        <dbReference type="Proteomes" id="UP000176492"/>
    </source>
</evidence>
<dbReference type="SUPFAM" id="SSF56300">
    <property type="entry name" value="Metallo-dependent phosphatases"/>
    <property type="match status" value="1"/>
</dbReference>
<dbReference type="InterPro" id="IPR029052">
    <property type="entry name" value="Metallo-depent_PP-like"/>
</dbReference>
<gene>
    <name evidence="3" type="ORF">A3J33_02780</name>
</gene>
<sequence length="273" mass="29958">MKLLFIGDIVGKLGRSAVEQVLPDLRQKEKIDFAVANAENVTHGRGAKIDHLRELQKAGVDFFTSGDHIFYIDPNEPFSDPHAPVIRPANLPKATPGEGSKIVEIGGKKVAIINLLGWEFLGDKLAKDERNIWLDGEIENPFKTADKLLKTVSAELIFVDFHAELTSEKRAMGFFLDGRVSAVLGTHTHVPTADTAILPKGTGYVSDIGMTGARDSVLGVEPQVIINRLKEGGAEPFKWVETGPAVFRSVIVEIGKGNSVKRIERIDREVNFR</sequence>
<proteinExistence type="predicted"/>
<dbReference type="Pfam" id="PF13277">
    <property type="entry name" value="YmdB"/>
    <property type="match status" value="1"/>
</dbReference>
<feature type="active site" description="Proton donor" evidence="1">
    <location>
        <position position="68"/>
    </location>
</feature>
<evidence type="ECO:0000256" key="1">
    <source>
        <dbReference type="PIRSR" id="PIRSR004789-50"/>
    </source>
</evidence>
<dbReference type="GO" id="GO:0004113">
    <property type="term" value="F:2',3'-cyclic-nucleotide 3'-phosphodiesterase activity"/>
    <property type="evidence" value="ECO:0007669"/>
    <property type="project" value="TreeGrafter"/>
</dbReference>
<feature type="binding site" evidence="2">
    <location>
        <position position="40"/>
    </location>
    <ligand>
        <name>Fe cation</name>
        <dbReference type="ChEBI" id="CHEBI:24875"/>
        <label>1</label>
    </ligand>
</feature>
<dbReference type="PIRSF" id="PIRSF004789">
    <property type="entry name" value="DR1281"/>
    <property type="match status" value="1"/>
</dbReference>
<feature type="binding site" evidence="2">
    <location>
        <position position="39"/>
    </location>
    <ligand>
        <name>Fe cation</name>
        <dbReference type="ChEBI" id="CHEBI:24875"/>
        <label>1</label>
    </ligand>
</feature>
<dbReference type="EMBL" id="MEVM01000114">
    <property type="protein sequence ID" value="OGC66965.1"/>
    <property type="molecule type" value="Genomic_DNA"/>
</dbReference>
<protein>
    <recommendedName>
        <fullName evidence="5">Metallophosphoesterase</fullName>
    </recommendedName>
</protein>
<evidence type="ECO:0000256" key="2">
    <source>
        <dbReference type="PIRSR" id="PIRSR004789-51"/>
    </source>
</evidence>
<evidence type="ECO:0000313" key="3">
    <source>
        <dbReference type="EMBL" id="OGC66965.1"/>
    </source>
</evidence>
<name>A0A1F4WBZ2_UNCKA</name>
<dbReference type="InterPro" id="IPR005235">
    <property type="entry name" value="YmdB-like"/>
</dbReference>
<dbReference type="AlphaFoldDB" id="A0A1F4WBZ2"/>
<feature type="binding site" evidence="2">
    <location>
        <position position="67"/>
    </location>
    <ligand>
        <name>Fe cation</name>
        <dbReference type="ChEBI" id="CHEBI:24875"/>
        <label>2</label>
    </ligand>
</feature>
<keyword evidence="2" id="KW-0479">Metal-binding</keyword>
<feature type="binding site" evidence="2">
    <location>
        <position position="8"/>
    </location>
    <ligand>
        <name>Fe cation</name>
        <dbReference type="ChEBI" id="CHEBI:24875"/>
        <label>1</label>
    </ligand>
</feature>
<dbReference type="Gene3D" id="3.60.21.10">
    <property type="match status" value="1"/>
</dbReference>